<sequence length="95" mass="10334">MATQRRIISEEKTALDQDDTANIKSDVTPAVAPYANTNNICCTGHHEADMSNATYAGALAAIMANVVLIGYIIVAFQDDKTEREMDAADEKKKSR</sequence>
<feature type="transmembrane region" description="Helical" evidence="1">
    <location>
        <begin position="55"/>
        <end position="76"/>
    </location>
</feature>
<name>A0AAE1C2H2_9PEZI</name>
<protein>
    <submittedName>
        <fullName evidence="2">Vacuolar ATPase assembly integral membrane protein vma21</fullName>
    </submittedName>
</protein>
<keyword evidence="1" id="KW-0812">Transmembrane</keyword>
<dbReference type="EMBL" id="JAUTXT010000013">
    <property type="protein sequence ID" value="KAK3675713.1"/>
    <property type="molecule type" value="Genomic_DNA"/>
</dbReference>
<dbReference type="Proteomes" id="UP001274830">
    <property type="component" value="Unassembled WGS sequence"/>
</dbReference>
<keyword evidence="3" id="KW-1185">Reference proteome</keyword>
<keyword evidence="1" id="KW-0472">Membrane</keyword>
<reference evidence="2" key="1">
    <citation type="submission" date="2023-07" db="EMBL/GenBank/DDBJ databases">
        <title>Black Yeasts Isolated from many extreme environments.</title>
        <authorList>
            <person name="Coleine C."/>
            <person name="Stajich J.E."/>
            <person name="Selbmann L."/>
        </authorList>
    </citation>
    <scope>NUCLEOTIDE SEQUENCE</scope>
    <source>
        <strain evidence="2">CCFEE 5485</strain>
    </source>
</reference>
<keyword evidence="1" id="KW-1133">Transmembrane helix</keyword>
<evidence type="ECO:0000256" key="1">
    <source>
        <dbReference type="SAM" id="Phobius"/>
    </source>
</evidence>
<dbReference type="AlphaFoldDB" id="A0AAE1C2H2"/>
<evidence type="ECO:0000313" key="2">
    <source>
        <dbReference type="EMBL" id="KAK3675713.1"/>
    </source>
</evidence>
<evidence type="ECO:0000313" key="3">
    <source>
        <dbReference type="Proteomes" id="UP001274830"/>
    </source>
</evidence>
<dbReference type="GeneID" id="89962784"/>
<organism evidence="2 3">
    <name type="scientific">Recurvomyces mirabilis</name>
    <dbReference type="NCBI Taxonomy" id="574656"/>
    <lineage>
        <taxon>Eukaryota</taxon>
        <taxon>Fungi</taxon>
        <taxon>Dikarya</taxon>
        <taxon>Ascomycota</taxon>
        <taxon>Pezizomycotina</taxon>
        <taxon>Dothideomycetes</taxon>
        <taxon>Dothideomycetidae</taxon>
        <taxon>Mycosphaerellales</taxon>
        <taxon>Teratosphaeriaceae</taxon>
        <taxon>Recurvomyces</taxon>
    </lineage>
</organism>
<accession>A0AAE1C2H2</accession>
<comment type="caution">
    <text evidence="2">The sequence shown here is derived from an EMBL/GenBank/DDBJ whole genome shotgun (WGS) entry which is preliminary data.</text>
</comment>
<proteinExistence type="predicted"/>
<gene>
    <name evidence="2" type="primary">VMA21</name>
    <name evidence="2" type="ORF">LTR78_004354</name>
</gene>
<dbReference type="RefSeq" id="XP_064694329.1">
    <property type="nucleotide sequence ID" value="XM_064838244.1"/>
</dbReference>